<dbReference type="GO" id="GO:0005669">
    <property type="term" value="C:transcription factor TFIID complex"/>
    <property type="evidence" value="ECO:0007669"/>
    <property type="project" value="InterPro"/>
</dbReference>
<evidence type="ECO:0000256" key="3">
    <source>
        <dbReference type="SAM" id="MobiDB-lite"/>
    </source>
</evidence>
<feature type="compositionally biased region" description="Acidic residues" evidence="3">
    <location>
        <begin position="1"/>
        <end position="11"/>
    </location>
</feature>
<dbReference type="GO" id="GO:0016251">
    <property type="term" value="F:RNA polymerase II general transcription initiation factor activity"/>
    <property type="evidence" value="ECO:0007669"/>
    <property type="project" value="InterPro"/>
</dbReference>
<dbReference type="PANTHER" id="PTHR13900">
    <property type="entry name" value="TRANSCRIPTION INITIATION FACTOR TFIID"/>
    <property type="match status" value="1"/>
</dbReference>
<evidence type="ECO:0000259" key="4">
    <source>
        <dbReference type="Pfam" id="PF09247"/>
    </source>
</evidence>
<name>A0A5B7ECX9_PORTR</name>
<gene>
    <name evidence="5" type="ORF">E2C01_024654</name>
</gene>
<organism evidence="5 6">
    <name type="scientific">Portunus trituberculatus</name>
    <name type="common">Swimming crab</name>
    <name type="synonym">Neptunus trituberculatus</name>
    <dbReference type="NCBI Taxonomy" id="210409"/>
    <lineage>
        <taxon>Eukaryota</taxon>
        <taxon>Metazoa</taxon>
        <taxon>Ecdysozoa</taxon>
        <taxon>Arthropoda</taxon>
        <taxon>Crustacea</taxon>
        <taxon>Multicrustacea</taxon>
        <taxon>Malacostraca</taxon>
        <taxon>Eumalacostraca</taxon>
        <taxon>Eucarida</taxon>
        <taxon>Decapoda</taxon>
        <taxon>Pleocyemata</taxon>
        <taxon>Brachyura</taxon>
        <taxon>Eubrachyura</taxon>
        <taxon>Portunoidea</taxon>
        <taxon>Portunidae</taxon>
        <taxon>Portuninae</taxon>
        <taxon>Portunus</taxon>
    </lineage>
</organism>
<dbReference type="EMBL" id="VSRR010002422">
    <property type="protein sequence ID" value="MPC31368.1"/>
    <property type="molecule type" value="Genomic_DNA"/>
</dbReference>
<proteinExistence type="predicted"/>
<dbReference type="GO" id="GO:0004402">
    <property type="term" value="F:histone acetyltransferase activity"/>
    <property type="evidence" value="ECO:0007669"/>
    <property type="project" value="InterPro"/>
</dbReference>
<keyword evidence="2" id="KW-0804">Transcription</keyword>
<dbReference type="InterPro" id="IPR009067">
    <property type="entry name" value="TAF_II_230-bd"/>
</dbReference>
<evidence type="ECO:0000256" key="2">
    <source>
        <dbReference type="ARBA" id="ARBA00023163"/>
    </source>
</evidence>
<evidence type="ECO:0000313" key="6">
    <source>
        <dbReference type="Proteomes" id="UP000324222"/>
    </source>
</evidence>
<accession>A0A5B7ECX9</accession>
<evidence type="ECO:0000313" key="5">
    <source>
        <dbReference type="EMBL" id="MPC31368.1"/>
    </source>
</evidence>
<sequence>MVTTDDEDDAGEGQGAPSQTLSLTSFLFGNIDTHGQLEGDVFDVECKRQLASLSRLGLGSLLRQVTDDGDEDDDEDDDDDDREEEEEGELSEMVVLIY</sequence>
<dbReference type="GO" id="GO:0017025">
    <property type="term" value="F:TBP-class protein binding"/>
    <property type="evidence" value="ECO:0007669"/>
    <property type="project" value="InterPro"/>
</dbReference>
<dbReference type="InterPro" id="IPR036741">
    <property type="entry name" value="TAFII-230_TBP-bd_sf"/>
</dbReference>
<feature type="compositionally biased region" description="Acidic residues" evidence="3">
    <location>
        <begin position="67"/>
        <end position="90"/>
    </location>
</feature>
<keyword evidence="6" id="KW-1185">Reference proteome</keyword>
<protein>
    <recommendedName>
        <fullName evidence="4">TAFII-230 TBP-binding domain-containing protein</fullName>
    </recommendedName>
</protein>
<dbReference type="Gene3D" id="1.10.1100.10">
    <property type="entry name" value="TAFII-230 TBP-binding domain"/>
    <property type="match status" value="1"/>
</dbReference>
<dbReference type="SUPFAM" id="SSF47055">
    <property type="entry name" value="TAF(II)230 TBP-binding fragment"/>
    <property type="match status" value="1"/>
</dbReference>
<dbReference type="AlphaFoldDB" id="A0A5B7ECX9"/>
<dbReference type="GO" id="GO:0051123">
    <property type="term" value="P:RNA polymerase II preinitiation complex assembly"/>
    <property type="evidence" value="ECO:0007669"/>
    <property type="project" value="TreeGrafter"/>
</dbReference>
<keyword evidence="1" id="KW-0805">Transcription regulation</keyword>
<dbReference type="PANTHER" id="PTHR13900:SF0">
    <property type="entry name" value="TRANSCRIPTION INITIATION FACTOR TFIID SUBUNIT 1"/>
    <property type="match status" value="1"/>
</dbReference>
<reference evidence="5 6" key="1">
    <citation type="submission" date="2019-05" db="EMBL/GenBank/DDBJ databases">
        <title>Another draft genome of Portunus trituberculatus and its Hox gene families provides insights of decapod evolution.</title>
        <authorList>
            <person name="Jeong J.-H."/>
            <person name="Song I."/>
            <person name="Kim S."/>
            <person name="Choi T."/>
            <person name="Kim D."/>
            <person name="Ryu S."/>
            <person name="Kim W."/>
        </authorList>
    </citation>
    <scope>NUCLEOTIDE SEQUENCE [LARGE SCALE GENOMIC DNA]</scope>
    <source>
        <tissue evidence="5">Muscle</tissue>
    </source>
</reference>
<dbReference type="InterPro" id="IPR040240">
    <property type="entry name" value="TAF1"/>
</dbReference>
<feature type="domain" description="TAFII-230 TBP-binding" evidence="4">
    <location>
        <begin position="12"/>
        <end position="69"/>
    </location>
</feature>
<feature type="region of interest" description="Disordered" evidence="3">
    <location>
        <begin position="63"/>
        <end position="98"/>
    </location>
</feature>
<dbReference type="Pfam" id="PF09247">
    <property type="entry name" value="TBP-binding"/>
    <property type="match status" value="1"/>
</dbReference>
<comment type="caution">
    <text evidence="5">The sequence shown here is derived from an EMBL/GenBank/DDBJ whole genome shotgun (WGS) entry which is preliminary data.</text>
</comment>
<feature type="region of interest" description="Disordered" evidence="3">
    <location>
        <begin position="1"/>
        <end position="21"/>
    </location>
</feature>
<dbReference type="Proteomes" id="UP000324222">
    <property type="component" value="Unassembled WGS sequence"/>
</dbReference>
<evidence type="ECO:0000256" key="1">
    <source>
        <dbReference type="ARBA" id="ARBA00023015"/>
    </source>
</evidence>